<dbReference type="GO" id="GO:0030682">
    <property type="term" value="P:symbiont-mediated perturbation of host defenses"/>
    <property type="evidence" value="ECO:0007669"/>
    <property type="project" value="InterPro"/>
</dbReference>
<protein>
    <submittedName>
        <fullName evidence="1">Lipocalin</fullName>
    </submittedName>
</protein>
<dbReference type="Pfam" id="PF02098">
    <property type="entry name" value="His_binding"/>
    <property type="match status" value="1"/>
</dbReference>
<organism evidence="1">
    <name type="scientific">Rhipicephalus zambeziensis</name>
    <dbReference type="NCBI Taxonomy" id="60191"/>
    <lineage>
        <taxon>Eukaryota</taxon>
        <taxon>Metazoa</taxon>
        <taxon>Ecdysozoa</taxon>
        <taxon>Arthropoda</taxon>
        <taxon>Chelicerata</taxon>
        <taxon>Arachnida</taxon>
        <taxon>Acari</taxon>
        <taxon>Parasitiformes</taxon>
        <taxon>Ixodida</taxon>
        <taxon>Ixodoidea</taxon>
        <taxon>Ixodidae</taxon>
        <taxon>Rhipicephalinae</taxon>
        <taxon>Rhipicephalus</taxon>
        <taxon>Rhipicephalus</taxon>
    </lineage>
</organism>
<accession>A0A224YLR0</accession>
<evidence type="ECO:0000313" key="1">
    <source>
        <dbReference type="EMBL" id="MAA15491.1"/>
    </source>
</evidence>
<dbReference type="InterPro" id="IPR012674">
    <property type="entry name" value="Calycin"/>
</dbReference>
<dbReference type="Gene3D" id="2.40.128.20">
    <property type="match status" value="1"/>
</dbReference>
<dbReference type="SUPFAM" id="SSF50814">
    <property type="entry name" value="Lipocalins"/>
    <property type="match status" value="1"/>
</dbReference>
<sequence>MQCCLQPRYGGGFCQKEFVPNGMRCAPGKCTLDKTVWNLVYRNYYDDAHFGIVKCATFRDLRNFKDYFTSIRSDKNGTFNSSEKIVLKSSPGYTAKNLIQLKSEGKNGTVEVNVIYTDCQKCIVLRHPYANDGYGCTYWRRYDTIKEQTDGCEFIYDELCGTVPKYRTYTSTCTPKTFVIVPDLPSKPWDWSLLSKLFKFLKDLLPTLKLPSLANPGKPPKGLTISL</sequence>
<proteinExistence type="predicted"/>
<dbReference type="EMBL" id="GFPF01004345">
    <property type="protein sequence ID" value="MAA15491.1"/>
    <property type="molecule type" value="Transcribed_RNA"/>
</dbReference>
<reference evidence="1" key="1">
    <citation type="journal article" date="2017" name="Parasit. Vectors">
        <title>Sialotranscriptomics of Rhipicephalus zambeziensis reveals intricate expression profiles of secretory proteins and suggests tight temporal transcriptional regulation during blood-feeding.</title>
        <authorList>
            <person name="de Castro M.H."/>
            <person name="de Klerk D."/>
            <person name="Pienaar R."/>
            <person name="Rees D.J.G."/>
            <person name="Mans B.J."/>
        </authorList>
    </citation>
    <scope>NUCLEOTIDE SEQUENCE</scope>
    <source>
        <tissue evidence="1">Salivary glands</tissue>
    </source>
</reference>
<dbReference type="AlphaFoldDB" id="A0A224YLR0"/>
<dbReference type="InterPro" id="IPR002970">
    <property type="entry name" value="Tick_his-bd"/>
</dbReference>
<dbReference type="GO" id="GO:0043176">
    <property type="term" value="F:amine binding"/>
    <property type="evidence" value="ECO:0007669"/>
    <property type="project" value="InterPro"/>
</dbReference>
<name>A0A224YLR0_9ACAR</name>